<sequence>MAEDGTVLITDPHCQRRSLTTMLWHRLSISPQNNSLSEELKFISTRKSSRNTNRCDKITNRTFETSQEPGIHRVECRRLKIASWTGLPTLRPGSRSTRAKDNGIERSSKRTR</sequence>
<keyword evidence="2" id="KW-1185">Reference proteome</keyword>
<dbReference type="Proteomes" id="UP000504631">
    <property type="component" value="Unplaced"/>
</dbReference>
<evidence type="ECO:0000256" key="1">
    <source>
        <dbReference type="SAM" id="MobiDB-lite"/>
    </source>
</evidence>
<dbReference type="AlphaFoldDB" id="A0A6J3K9K5"/>
<proteinExistence type="predicted"/>
<organism evidence="2 3">
    <name type="scientific">Bombus vosnesenskii</name>
    <dbReference type="NCBI Taxonomy" id="207650"/>
    <lineage>
        <taxon>Eukaryota</taxon>
        <taxon>Metazoa</taxon>
        <taxon>Ecdysozoa</taxon>
        <taxon>Arthropoda</taxon>
        <taxon>Hexapoda</taxon>
        <taxon>Insecta</taxon>
        <taxon>Pterygota</taxon>
        <taxon>Neoptera</taxon>
        <taxon>Endopterygota</taxon>
        <taxon>Hymenoptera</taxon>
        <taxon>Apocrita</taxon>
        <taxon>Aculeata</taxon>
        <taxon>Apoidea</taxon>
        <taxon>Anthophila</taxon>
        <taxon>Apidae</taxon>
        <taxon>Bombus</taxon>
        <taxon>Pyrobombus</taxon>
    </lineage>
</organism>
<evidence type="ECO:0000313" key="3">
    <source>
        <dbReference type="RefSeq" id="XP_033348734.1"/>
    </source>
</evidence>
<feature type="region of interest" description="Disordered" evidence="1">
    <location>
        <begin position="87"/>
        <end position="112"/>
    </location>
</feature>
<dbReference type="RefSeq" id="XP_033348734.1">
    <property type="nucleotide sequence ID" value="XM_033492843.1"/>
</dbReference>
<protein>
    <submittedName>
        <fullName evidence="3">Uncharacterized protein LOC117233006</fullName>
    </submittedName>
</protein>
<name>A0A6J3K9K5_9HYME</name>
<dbReference type="GeneID" id="117233006"/>
<evidence type="ECO:0000313" key="2">
    <source>
        <dbReference type="Proteomes" id="UP000504631"/>
    </source>
</evidence>
<gene>
    <name evidence="3" type="primary">LOC117233006</name>
</gene>
<accession>A0A6J3K9K5</accession>
<reference evidence="3" key="1">
    <citation type="submission" date="2025-08" db="UniProtKB">
        <authorList>
            <consortium name="RefSeq"/>
        </authorList>
    </citation>
    <scope>IDENTIFICATION</scope>
    <source>
        <tissue evidence="3">Muscle</tissue>
    </source>
</reference>
<dbReference type="KEGG" id="bvk:117233006"/>
<feature type="compositionally biased region" description="Basic and acidic residues" evidence="1">
    <location>
        <begin position="98"/>
        <end position="112"/>
    </location>
</feature>